<dbReference type="PANTHER" id="PTHR16166">
    <property type="entry name" value="VACUOLAR PROTEIN SORTING-ASSOCIATED PROTEIN VPS13"/>
    <property type="match status" value="1"/>
</dbReference>
<dbReference type="EMBL" id="JAHRHJ020000009">
    <property type="protein sequence ID" value="KAH9301470.1"/>
    <property type="molecule type" value="Genomic_DNA"/>
</dbReference>
<dbReference type="GO" id="GO:0045053">
    <property type="term" value="P:protein retention in Golgi apparatus"/>
    <property type="evidence" value="ECO:0007669"/>
    <property type="project" value="TreeGrafter"/>
</dbReference>
<evidence type="ECO:0000313" key="2">
    <source>
        <dbReference type="EMBL" id="KAH9301470.1"/>
    </source>
</evidence>
<feature type="domain" description="Vacuolar protein sorting-associated protein 13 VPS13 adaptor binding" evidence="1">
    <location>
        <begin position="561"/>
        <end position="985"/>
    </location>
</feature>
<dbReference type="OMA" id="FIFFASK"/>
<comment type="caution">
    <text evidence="2">The sequence shown here is derived from an EMBL/GenBank/DDBJ whole genome shotgun (WGS) entry which is preliminary data.</text>
</comment>
<dbReference type="InterPro" id="IPR026847">
    <property type="entry name" value="VPS13"/>
</dbReference>
<accession>A0AA38CIX8</accession>
<sequence>MLRGGLLQSSRSMRTPNEDWLRCIRNNLKVKYQGNSQSWFSLLSVHARNDNGEPHCLHYRPGSSLVDVSSSKNNAYELWCHIPFKHKAEDDDEEYDFHGNFYKKMVHVVNKKSSRGLAFVNGLPVLVKKPGNPLKLKIFSPAALINNIPTSTLPLQTDATNRDGSSNVQPLYEKLAVMATLVPQVNVIIEKLDITILYETSGTFHFLPLLRACMDGAQCVLQVNSSKLRIISTLRLMLQSYEAQRNMWRELLRPVEIGLVYRALGAEHWKGGAASGKMPISFCTVLKRIENCTGLDLLCCFEDNVDVKIAAWHTESFLLRRMVSRRGLHPESSKDMTLQLVKSGMVSSTPVQVSLEDPGVTTMMTNIISPESQRRVSGSLVVIDVSRKNEDGFSVMVSPMKRVQNASGLSLELRCRRPQQKEDDGMVVLLKDGDIIDDSMGSFDAFKFSGEMRKTLLSFSLGNYVLCVRPATADKSVVETETPPSFEWSEDLKGVKAVRVSGLFEKLTYHIKKKFSSHTTQSSFSIIHCNLKTHGTKFKDLCFLVRTTRRKLPVMRPHTSDHRDSESSIAAWHEQQDILILPTIQVSNLLEVEIAVSLSDCLETNADETYEQNANRVLVQGGRKTYMYADLSWFFLTITLCDLKQKSSPVNVGEWGKLAHNGKGDMRGLDVELDFGDGKNFAMLRLSRGDTGILEAIIFSPYAFQNDTDMPFIFFASKRKNFFLWSGKGEKTLESMPSRHGVLLHPKSKISWFEKSDKILIQRAEQSAVASSLDLEFFSGFTEISLGLQEETGLKDIVKLGVGSQLSLSSTLEPTQTICLVPRYIVVNQSSEGIVVCQNGFQETGDARMSVSPGQQAMLHMKIWPGEDKALRPVDNILQMQRNAGPGSSLFFQFSLSEHGWGWSGPICAASLGRFFLKFRSCSNILENSLLSGNTSREKKKTQFAVVDVKEERSSLIMYFHIQSPESLPYQIINSLHNASILFHQK</sequence>
<evidence type="ECO:0000259" key="1">
    <source>
        <dbReference type="Pfam" id="PF25036"/>
    </source>
</evidence>
<protein>
    <recommendedName>
        <fullName evidence="1">Vacuolar protein sorting-associated protein 13 VPS13 adaptor binding domain-containing protein</fullName>
    </recommendedName>
</protein>
<keyword evidence="3" id="KW-1185">Reference proteome</keyword>
<dbReference type="InterPro" id="IPR009543">
    <property type="entry name" value="VPS13_VAB"/>
</dbReference>
<gene>
    <name evidence="2" type="ORF">KI387_013053</name>
</gene>
<dbReference type="AlphaFoldDB" id="A0AA38CIX8"/>
<reference evidence="2 3" key="1">
    <citation type="journal article" date="2021" name="Nat. Plants">
        <title>The Taxus genome provides insights into paclitaxel biosynthesis.</title>
        <authorList>
            <person name="Xiong X."/>
            <person name="Gou J."/>
            <person name="Liao Q."/>
            <person name="Li Y."/>
            <person name="Zhou Q."/>
            <person name="Bi G."/>
            <person name="Li C."/>
            <person name="Du R."/>
            <person name="Wang X."/>
            <person name="Sun T."/>
            <person name="Guo L."/>
            <person name="Liang H."/>
            <person name="Lu P."/>
            <person name="Wu Y."/>
            <person name="Zhang Z."/>
            <person name="Ro D.K."/>
            <person name="Shang Y."/>
            <person name="Huang S."/>
            <person name="Yan J."/>
        </authorList>
    </citation>
    <scope>NUCLEOTIDE SEQUENCE [LARGE SCALE GENOMIC DNA]</scope>
    <source>
        <strain evidence="2">Ta-2019</strain>
    </source>
</reference>
<dbReference type="PANTHER" id="PTHR16166:SF130">
    <property type="entry name" value="PROTEIN SORTING-ASSOCIATED PROTEIN, PUTATIVE (DUF1162)-RELATED"/>
    <property type="match status" value="1"/>
</dbReference>
<evidence type="ECO:0000313" key="3">
    <source>
        <dbReference type="Proteomes" id="UP000824469"/>
    </source>
</evidence>
<feature type="non-terminal residue" evidence="2">
    <location>
        <position position="1"/>
    </location>
</feature>
<dbReference type="Pfam" id="PF25036">
    <property type="entry name" value="VPS13_VAB"/>
    <property type="match status" value="1"/>
</dbReference>
<dbReference type="Proteomes" id="UP000824469">
    <property type="component" value="Unassembled WGS sequence"/>
</dbReference>
<dbReference type="GO" id="GO:0006623">
    <property type="term" value="P:protein targeting to vacuole"/>
    <property type="evidence" value="ECO:0007669"/>
    <property type="project" value="TreeGrafter"/>
</dbReference>
<proteinExistence type="predicted"/>
<name>A0AA38CIX8_TAXCH</name>
<organism evidence="2 3">
    <name type="scientific">Taxus chinensis</name>
    <name type="common">Chinese yew</name>
    <name type="synonym">Taxus wallichiana var. chinensis</name>
    <dbReference type="NCBI Taxonomy" id="29808"/>
    <lineage>
        <taxon>Eukaryota</taxon>
        <taxon>Viridiplantae</taxon>
        <taxon>Streptophyta</taxon>
        <taxon>Embryophyta</taxon>
        <taxon>Tracheophyta</taxon>
        <taxon>Spermatophyta</taxon>
        <taxon>Pinopsida</taxon>
        <taxon>Pinidae</taxon>
        <taxon>Conifers II</taxon>
        <taxon>Cupressales</taxon>
        <taxon>Taxaceae</taxon>
        <taxon>Taxus</taxon>
    </lineage>
</organism>